<evidence type="ECO:0000256" key="4">
    <source>
        <dbReference type="RuleBase" id="RU003512"/>
    </source>
</evidence>
<dbReference type="PRINTS" id="PR00690">
    <property type="entry name" value="ADHESNFAMILY"/>
</dbReference>
<dbReference type="Proteomes" id="UP000177331">
    <property type="component" value="Unassembled WGS sequence"/>
</dbReference>
<evidence type="ECO:0000256" key="1">
    <source>
        <dbReference type="ARBA" id="ARBA00011028"/>
    </source>
</evidence>
<evidence type="ECO:0000256" key="2">
    <source>
        <dbReference type="ARBA" id="ARBA00022448"/>
    </source>
</evidence>
<dbReference type="Pfam" id="PF01297">
    <property type="entry name" value="ZnuA"/>
    <property type="match status" value="1"/>
</dbReference>
<dbReference type="InterPro" id="IPR050492">
    <property type="entry name" value="Bact_metal-bind_prot9"/>
</dbReference>
<dbReference type="GO" id="GO:0046872">
    <property type="term" value="F:metal ion binding"/>
    <property type="evidence" value="ECO:0007669"/>
    <property type="project" value="InterPro"/>
</dbReference>
<evidence type="ECO:0000256" key="3">
    <source>
        <dbReference type="ARBA" id="ARBA00022729"/>
    </source>
</evidence>
<keyword evidence="3" id="KW-0732">Signal</keyword>
<gene>
    <name evidence="5" type="ORF">A2318_02235</name>
</gene>
<evidence type="ECO:0000313" key="5">
    <source>
        <dbReference type="EMBL" id="OGL99270.1"/>
    </source>
</evidence>
<dbReference type="PANTHER" id="PTHR42953:SF3">
    <property type="entry name" value="HIGH-AFFINITY ZINC UPTAKE SYSTEM PROTEIN ZNUA"/>
    <property type="match status" value="1"/>
</dbReference>
<dbReference type="SUPFAM" id="SSF53807">
    <property type="entry name" value="Helical backbone' metal receptor"/>
    <property type="match status" value="1"/>
</dbReference>
<evidence type="ECO:0008006" key="7">
    <source>
        <dbReference type="Google" id="ProtNLM"/>
    </source>
</evidence>
<accession>A0A1F7W913</accession>
<protein>
    <recommendedName>
        <fullName evidence="7">ABC transporter substrate-binding protein</fullName>
    </recommendedName>
</protein>
<dbReference type="STRING" id="1802421.A2318_02235"/>
<dbReference type="EMBL" id="MGFD01000013">
    <property type="protein sequence ID" value="OGL99270.1"/>
    <property type="molecule type" value="Genomic_DNA"/>
</dbReference>
<dbReference type="InterPro" id="IPR006127">
    <property type="entry name" value="ZnuA-like"/>
</dbReference>
<dbReference type="GO" id="GO:0030001">
    <property type="term" value="P:metal ion transport"/>
    <property type="evidence" value="ECO:0007669"/>
    <property type="project" value="InterPro"/>
</dbReference>
<dbReference type="InterPro" id="IPR006128">
    <property type="entry name" value="Lipoprotein_PsaA-like"/>
</dbReference>
<comment type="caution">
    <text evidence="5">The sequence shown here is derived from an EMBL/GenBank/DDBJ whole genome shotgun (WGS) entry which is preliminary data.</text>
</comment>
<keyword evidence="2 4" id="KW-0813">Transport</keyword>
<dbReference type="PANTHER" id="PTHR42953">
    <property type="entry name" value="HIGH-AFFINITY ZINC UPTAKE SYSTEM PROTEIN ZNUA-RELATED"/>
    <property type="match status" value="1"/>
</dbReference>
<organism evidence="5 6">
    <name type="scientific">Candidatus Uhrbacteria bacterium RIFOXYB2_FULL_45_11</name>
    <dbReference type="NCBI Taxonomy" id="1802421"/>
    <lineage>
        <taxon>Bacteria</taxon>
        <taxon>Candidatus Uhriibacteriota</taxon>
    </lineage>
</organism>
<sequence length="302" mass="33416">MSFLKKNLIVLFLVLIVASIVMFVLSVPPKKPLPNAINQKIRVTASFYPIAEFAKHVGGDLVTVETITPAGVEPHEYEPTAQQLERISASDLFLYNGAGFDAWADRIGERLGIGERSWIMSDAVTLQENDPHIWLNPVFAKEEVKWIYSALSYVDPENEAVYKQNTDAYLAKLTALDDQYTNALKDCVNKTIVTSHDAFAYLARQYGFETISISGLSPEEEPSAGRLAEIAKLAKEKKITSIFFETLVSPKLAQTLASEIGAQTLVFDPIEGISDEDQSAGKNYVSIMQENLTNLKTGMMCP</sequence>
<reference evidence="5 6" key="1">
    <citation type="journal article" date="2016" name="Nat. Commun.">
        <title>Thousands of microbial genomes shed light on interconnected biogeochemical processes in an aquifer system.</title>
        <authorList>
            <person name="Anantharaman K."/>
            <person name="Brown C.T."/>
            <person name="Hug L.A."/>
            <person name="Sharon I."/>
            <person name="Castelle C.J."/>
            <person name="Probst A.J."/>
            <person name="Thomas B.C."/>
            <person name="Singh A."/>
            <person name="Wilkins M.J."/>
            <person name="Karaoz U."/>
            <person name="Brodie E.L."/>
            <person name="Williams K.H."/>
            <person name="Hubbard S.S."/>
            <person name="Banfield J.F."/>
        </authorList>
    </citation>
    <scope>NUCLEOTIDE SEQUENCE [LARGE SCALE GENOMIC DNA]</scope>
</reference>
<dbReference type="PRINTS" id="PR00691">
    <property type="entry name" value="ADHESINB"/>
</dbReference>
<dbReference type="AlphaFoldDB" id="A0A1F7W913"/>
<proteinExistence type="inferred from homology"/>
<evidence type="ECO:0000313" key="6">
    <source>
        <dbReference type="Proteomes" id="UP000177331"/>
    </source>
</evidence>
<dbReference type="Gene3D" id="3.40.50.1980">
    <property type="entry name" value="Nitrogenase molybdenum iron protein domain"/>
    <property type="match status" value="2"/>
</dbReference>
<dbReference type="InterPro" id="IPR006129">
    <property type="entry name" value="AdhesinB"/>
</dbReference>
<comment type="similarity">
    <text evidence="1 4">Belongs to the bacterial solute-binding protein 9 family.</text>
</comment>
<dbReference type="GO" id="GO:0007155">
    <property type="term" value="P:cell adhesion"/>
    <property type="evidence" value="ECO:0007669"/>
    <property type="project" value="InterPro"/>
</dbReference>
<name>A0A1F7W913_9BACT</name>